<dbReference type="RefSeq" id="WP_176336141.1">
    <property type="nucleotide sequence ID" value="NZ_BAAAEF010000016.1"/>
</dbReference>
<accession>A0A859D002</accession>
<dbReference type="Proteomes" id="UP001471651">
    <property type="component" value="Unassembled WGS sequence"/>
</dbReference>
<dbReference type="EMBL" id="CP054301">
    <property type="protein sequence ID" value="QKK81772.1"/>
    <property type="molecule type" value="Genomic_DNA"/>
</dbReference>
<evidence type="ECO:0000256" key="1">
    <source>
        <dbReference type="HAMAP-Rule" id="MF_00775"/>
    </source>
</evidence>
<comment type="similarity">
    <text evidence="1">Belongs to the UPF0311 family.</text>
</comment>
<keyword evidence="5" id="KW-1185">Reference proteome</keyword>
<dbReference type="Proteomes" id="UP000509371">
    <property type="component" value="Chromosome"/>
</dbReference>
<dbReference type="InterPro" id="IPR020915">
    <property type="entry name" value="UPF0311"/>
</dbReference>
<dbReference type="Pfam" id="PF11578">
    <property type="entry name" value="DUF3237"/>
    <property type="match status" value="1"/>
</dbReference>
<dbReference type="PANTHER" id="PTHR37315:SF1">
    <property type="entry name" value="UPF0311 PROTEIN BLR7842"/>
    <property type="match status" value="1"/>
</dbReference>
<sequence length="157" mass="17540">MQKTPKLKHFATLNVAVGLPQEIGVSLHGERRVIPILGGTAQGEGWKGNILSGGADYQLILTPRMTHLDAHYVIELESELDNGERIYIHNKAIRVASAEVTKKLKIGEAVDPELIYFRCHPTFETSSSAMQWITERVFVGTGVRRPDSVELQFFEIL</sequence>
<evidence type="ECO:0000313" key="3">
    <source>
        <dbReference type="EMBL" id="QKK81772.1"/>
    </source>
</evidence>
<evidence type="ECO:0000313" key="2">
    <source>
        <dbReference type="EMBL" id="MEP7729212.1"/>
    </source>
</evidence>
<name>A0A859D002_9GAMM</name>
<dbReference type="Gene3D" id="2.40.160.20">
    <property type="match status" value="1"/>
</dbReference>
<dbReference type="EMBL" id="JBDYKN010000005">
    <property type="protein sequence ID" value="MEP7729212.1"/>
    <property type="molecule type" value="Genomic_DNA"/>
</dbReference>
<organism evidence="3 4">
    <name type="scientific">Marinomonas primoryensis</name>
    <dbReference type="NCBI Taxonomy" id="178399"/>
    <lineage>
        <taxon>Bacteria</taxon>
        <taxon>Pseudomonadati</taxon>
        <taxon>Pseudomonadota</taxon>
        <taxon>Gammaproteobacteria</taxon>
        <taxon>Oceanospirillales</taxon>
        <taxon>Oceanospirillaceae</taxon>
        <taxon>Marinomonas</taxon>
    </lineage>
</organism>
<dbReference type="PANTHER" id="PTHR37315">
    <property type="entry name" value="UPF0311 PROTEIN BLR7842"/>
    <property type="match status" value="1"/>
</dbReference>
<reference evidence="2 5" key="2">
    <citation type="submission" date="2024-05" db="EMBL/GenBank/DDBJ databases">
        <authorList>
            <person name="Busch G.E."/>
            <person name="Sharma I."/>
        </authorList>
    </citation>
    <scope>NUCLEOTIDE SEQUENCE [LARGE SCALE GENOMIC DNA]</scope>
    <source>
        <strain evidence="2 5">23GB23</strain>
    </source>
</reference>
<dbReference type="KEGG" id="mpri:MP3633_3045"/>
<proteinExistence type="inferred from homology"/>
<reference evidence="3 4" key="1">
    <citation type="submission" date="2020-06" db="EMBL/GenBank/DDBJ databases">
        <authorList>
            <person name="Voronona O.L."/>
            <person name="Aksenova E.I."/>
            <person name="Kunda M.S."/>
            <person name="Semenov A.N."/>
            <person name="Ryzhova N."/>
        </authorList>
    </citation>
    <scope>NUCLEOTIDE SEQUENCE [LARGE SCALE GENOMIC DNA]</scope>
    <source>
        <strain evidence="3 4">MPKMM3633</strain>
    </source>
</reference>
<gene>
    <name evidence="2" type="ORF">ABKW32_07115</name>
    <name evidence="3" type="ORF">MP3633_3045</name>
</gene>
<evidence type="ECO:0000313" key="5">
    <source>
        <dbReference type="Proteomes" id="UP001471651"/>
    </source>
</evidence>
<evidence type="ECO:0000313" key="4">
    <source>
        <dbReference type="Proteomes" id="UP000509371"/>
    </source>
</evidence>
<protein>
    <recommendedName>
        <fullName evidence="1">UPF0311 protein ABKW32_07115</fullName>
    </recommendedName>
</protein>
<dbReference type="HAMAP" id="MF_00775">
    <property type="entry name" value="UPF0311"/>
    <property type="match status" value="1"/>
</dbReference>
<dbReference type="AlphaFoldDB" id="A0A859D002"/>